<dbReference type="InterPro" id="IPR036691">
    <property type="entry name" value="Endo/exonu/phosph_ase_sf"/>
</dbReference>
<dbReference type="SUPFAM" id="SSF56219">
    <property type="entry name" value="DNase I-like"/>
    <property type="match status" value="1"/>
</dbReference>
<gene>
    <name evidence="2" type="primary">AtMg01250_55</name>
    <name evidence="2" type="ORF">CK203_020217</name>
</gene>
<proteinExistence type="predicted"/>
<evidence type="ECO:0000313" key="3">
    <source>
        <dbReference type="Proteomes" id="UP000288805"/>
    </source>
</evidence>
<accession>A0A438J892</accession>
<dbReference type="InterPro" id="IPR000477">
    <property type="entry name" value="RT_dom"/>
</dbReference>
<evidence type="ECO:0000259" key="1">
    <source>
        <dbReference type="Pfam" id="PF00078"/>
    </source>
</evidence>
<evidence type="ECO:0000313" key="2">
    <source>
        <dbReference type="EMBL" id="RVX05184.1"/>
    </source>
</evidence>
<dbReference type="Proteomes" id="UP000288805">
    <property type="component" value="Unassembled WGS sequence"/>
</dbReference>
<dbReference type="PANTHER" id="PTHR33116:SF78">
    <property type="entry name" value="OS12G0587133 PROTEIN"/>
    <property type="match status" value="1"/>
</dbReference>
<dbReference type="Gene3D" id="3.60.10.10">
    <property type="entry name" value="Endonuclease/exonuclease/phosphatase"/>
    <property type="match status" value="1"/>
</dbReference>
<dbReference type="InterPro" id="IPR043502">
    <property type="entry name" value="DNA/RNA_pol_sf"/>
</dbReference>
<feature type="domain" description="Reverse transcriptase" evidence="1">
    <location>
        <begin position="475"/>
        <end position="621"/>
    </location>
</feature>
<name>A0A438J892_VITVI</name>
<dbReference type="AlphaFoldDB" id="A0A438J892"/>
<organism evidence="2 3">
    <name type="scientific">Vitis vinifera</name>
    <name type="common">Grape</name>
    <dbReference type="NCBI Taxonomy" id="29760"/>
    <lineage>
        <taxon>Eukaryota</taxon>
        <taxon>Viridiplantae</taxon>
        <taxon>Streptophyta</taxon>
        <taxon>Embryophyta</taxon>
        <taxon>Tracheophyta</taxon>
        <taxon>Spermatophyta</taxon>
        <taxon>Magnoliopsida</taxon>
        <taxon>eudicotyledons</taxon>
        <taxon>Gunneridae</taxon>
        <taxon>Pentapetalae</taxon>
        <taxon>rosids</taxon>
        <taxon>Vitales</taxon>
        <taxon>Vitaceae</taxon>
        <taxon>Viteae</taxon>
        <taxon>Vitis</taxon>
    </lineage>
</organism>
<dbReference type="PANTHER" id="PTHR33116">
    <property type="entry name" value="REVERSE TRANSCRIPTASE ZINC-BINDING DOMAIN-CONTAINING PROTEIN-RELATED-RELATED"/>
    <property type="match status" value="1"/>
</dbReference>
<reference evidence="2 3" key="1">
    <citation type="journal article" date="2018" name="PLoS Genet.">
        <title>Population sequencing reveals clonal diversity and ancestral inbreeding in the grapevine cultivar Chardonnay.</title>
        <authorList>
            <person name="Roach M.J."/>
            <person name="Johnson D.L."/>
            <person name="Bohlmann J."/>
            <person name="van Vuuren H.J."/>
            <person name="Jones S.J."/>
            <person name="Pretorius I.S."/>
            <person name="Schmidt S.A."/>
            <person name="Borneman A.R."/>
        </authorList>
    </citation>
    <scope>NUCLEOTIDE SEQUENCE [LARGE SCALE GENOMIC DNA]</scope>
    <source>
        <strain evidence="3">cv. Chardonnay</strain>
        <tissue evidence="2">Leaf</tissue>
    </source>
</reference>
<dbReference type="SUPFAM" id="SSF56672">
    <property type="entry name" value="DNA/RNA polymerases"/>
    <property type="match status" value="1"/>
</dbReference>
<dbReference type="EMBL" id="QGNW01000057">
    <property type="protein sequence ID" value="RVX05184.1"/>
    <property type="molecule type" value="Genomic_DNA"/>
</dbReference>
<sequence length="796" mass="91092">MEVNSSSPSQSPVSSFPPFCGLTLSFLSSSIPDLFSSVFQPQFPMENRVISEFFSKKDDVGTLCQNSVGNPNLDVVESQFAFSNQLLESFNPFKSIPNLPNEVSNLVTVSQGDVVVSPTGEFQIEGLSPRKVAKVREGLRAFSMKIISWNTRGLGSRKKRRVVKDFLRLENLDVVMIQETKKVECDRKFVGSVWTVRNKEWAVLPACGALGRILIIWDSKKLRSEEVVSGSFSVSVKFALDGCRPLWLSAVYGPNGPLRRKDFWVELLDIFGLSFPLWYVGGDFNVIRRSSEKLGGSRLTSSMKDFDDFIREYEWEHVFPQSLQEVLPRRTSDHWPIVLDTSPFKWGPTPFRRNRKFIKVLENERGLVFNNSESIIEEILLYFEKLYVSPIGESWRVEGLDWSPISKESASRLDSPFIEEEISKAIFSWIGIRRRGLMALPLQCFKIVGIQIFDAVLIANEIVDEIRRSGEGVAFKIDFEKAYDHVIVMNVNVKGWVKASRGLREGDPLSPFLFTLVADVLSRMLLRVEERNLLEGFRVGRNRTRVPHLQFADDTIFFSNTSEEELQTLKSLLLVFGHISGLKVNLDKSNIYGINLEQNHLSRLAELLDCKASGWPILYLGLPLGGNPKACGFWDLVIERISKRLDWWQKTYLSFGGVGEGKRDHFVSWDVVCNSKAKGGLGFGKISLRNLILLGKWLWKYPREVRWSHRCPWKAIAQVFQEFSKFTRFVVGDGERIRFWEDFWWGDQPLGSQYPRLFRVVADKNIPISSILGSTCPFSWNVNFRRNLSDYEIEDL</sequence>
<protein>
    <submittedName>
        <fullName evidence="2">Putative mitochondrial protein</fullName>
    </submittedName>
</protein>
<comment type="caution">
    <text evidence="2">The sequence shown here is derived from an EMBL/GenBank/DDBJ whole genome shotgun (WGS) entry which is preliminary data.</text>
</comment>
<dbReference type="CDD" id="cd01650">
    <property type="entry name" value="RT_nLTR_like"/>
    <property type="match status" value="1"/>
</dbReference>
<dbReference type="Pfam" id="PF00078">
    <property type="entry name" value="RVT_1"/>
    <property type="match status" value="1"/>
</dbReference>